<protein>
    <submittedName>
        <fullName evidence="3">Uncharacterized protein</fullName>
    </submittedName>
</protein>
<dbReference type="AlphaFoldDB" id="A0A0P1AL75"/>
<sequence length="591" mass="66577">MTDQSQAIGLTDALGDFDAPLLDAAFDFSLDTDLPPILEPYGDGTLAVSPLSLSQQPNSSYQMCVPTKSHTDTTQQIISSIGKNGIDENVAPSAGLKRPRTRGSSWLEQEKNIFFAMFKVKWLPAFEGKSMPSLCTLLLQRFDAISTKIRTKSVMEVRNFYTSVMQNVMKLLKNVEHDIDLSNPDQVRIAVWCWGKLMTDKTNVKEFESHGSESSTEKTNLANLLLQSIIRSRRQMLKAKSESKYTPATGSTSISAWVARSNLSLSFARSSIFNQELQVHHPMVRKKSKQKLDSLAVTENGKEVLSVVQQFGRDLPEKKVTLKRKRTAVGECFSFAKKTCCVSSPLFKKDLSQSRKEKGVAFRTTQLPRKKFYIKMRMIPRDKQTKADVMFCGGRPKVELKLSSTKKISQITAHMSNKWAKVQSLVPKGSVLCFYKKNGLEKWSMDDSNVTCFDVWKLCGKQSNGENVVEVSYMWQLPSTKCEDDKNQRLMPLQAPPGLFDKLPPPANTDFNSVIERRIAKLSTACGLEEQSEQVVFDPSIPEQNEKEEAALEAMISDCADKDNRKNYSPITGCLRRRIKPELVLKEEFNI</sequence>
<evidence type="ECO:0000256" key="1">
    <source>
        <dbReference type="ARBA" id="ARBA00023125"/>
    </source>
</evidence>
<dbReference type="GO" id="GO:0005634">
    <property type="term" value="C:nucleus"/>
    <property type="evidence" value="ECO:0007669"/>
    <property type="project" value="TreeGrafter"/>
</dbReference>
<name>A0A0P1AL75_PLAHL</name>
<reference evidence="4" key="1">
    <citation type="submission" date="2014-09" db="EMBL/GenBank/DDBJ databases">
        <authorList>
            <person name="Sharma Rahul"/>
            <person name="Thines Marco"/>
        </authorList>
    </citation>
    <scope>NUCLEOTIDE SEQUENCE [LARGE SCALE GENOMIC DNA]</scope>
</reference>
<evidence type="ECO:0000313" key="3">
    <source>
        <dbReference type="EMBL" id="CEG42060.1"/>
    </source>
</evidence>
<dbReference type="Proteomes" id="UP000054928">
    <property type="component" value="Unassembled WGS sequence"/>
</dbReference>
<proteinExistence type="predicted"/>
<dbReference type="GO" id="GO:0007389">
    <property type="term" value="P:pattern specification process"/>
    <property type="evidence" value="ECO:0007669"/>
    <property type="project" value="TreeGrafter"/>
</dbReference>
<dbReference type="EMBL" id="CCYD01000610">
    <property type="protein sequence ID" value="CEG42060.1"/>
    <property type="molecule type" value="Genomic_DNA"/>
</dbReference>
<dbReference type="PANTHER" id="PTHR21677">
    <property type="entry name" value="CRAMPED PROTEIN"/>
    <property type="match status" value="1"/>
</dbReference>
<keyword evidence="1" id="KW-0238">DNA-binding</keyword>
<keyword evidence="2" id="KW-0539">Nucleus</keyword>
<dbReference type="OrthoDB" id="168337at2759"/>
<dbReference type="GeneID" id="36407421"/>
<dbReference type="InterPro" id="IPR055315">
    <property type="entry name" value="Cramped-like"/>
</dbReference>
<dbReference type="PANTHER" id="PTHR21677:SF1">
    <property type="entry name" value="PROTEIN CRAMPED-LIKE"/>
    <property type="match status" value="1"/>
</dbReference>
<organism evidence="3 4">
    <name type="scientific">Plasmopara halstedii</name>
    <name type="common">Downy mildew of sunflower</name>
    <dbReference type="NCBI Taxonomy" id="4781"/>
    <lineage>
        <taxon>Eukaryota</taxon>
        <taxon>Sar</taxon>
        <taxon>Stramenopiles</taxon>
        <taxon>Oomycota</taxon>
        <taxon>Peronosporomycetes</taxon>
        <taxon>Peronosporales</taxon>
        <taxon>Peronosporaceae</taxon>
        <taxon>Plasmopara</taxon>
    </lineage>
</organism>
<dbReference type="RefSeq" id="XP_024578429.1">
    <property type="nucleotide sequence ID" value="XM_024727898.1"/>
</dbReference>
<keyword evidence="4" id="KW-1185">Reference proteome</keyword>
<accession>A0A0P1AL75</accession>
<dbReference type="OMA" id="HHPMVRK"/>
<evidence type="ECO:0000256" key="2">
    <source>
        <dbReference type="ARBA" id="ARBA00023242"/>
    </source>
</evidence>
<evidence type="ECO:0000313" key="4">
    <source>
        <dbReference type="Proteomes" id="UP000054928"/>
    </source>
</evidence>
<dbReference type="GO" id="GO:0003682">
    <property type="term" value="F:chromatin binding"/>
    <property type="evidence" value="ECO:0007669"/>
    <property type="project" value="InterPro"/>
</dbReference>
<dbReference type="GO" id="GO:0003677">
    <property type="term" value="F:DNA binding"/>
    <property type="evidence" value="ECO:0007669"/>
    <property type="project" value="UniProtKB-KW"/>
</dbReference>